<dbReference type="InterPro" id="IPR015366">
    <property type="entry name" value="S53_propep"/>
</dbReference>
<evidence type="ECO:0000256" key="5">
    <source>
        <dbReference type="ARBA" id="ARBA00022670"/>
    </source>
</evidence>
<dbReference type="CDD" id="cd04056">
    <property type="entry name" value="Peptidases_S53"/>
    <property type="match status" value="1"/>
</dbReference>
<evidence type="ECO:0000256" key="1">
    <source>
        <dbReference type="ARBA" id="ARBA00001910"/>
    </source>
</evidence>
<protein>
    <recommendedName>
        <fullName evidence="4">tripeptidyl-peptidase II</fullName>
        <ecNumber evidence="4">3.4.14.10</ecNumber>
    </recommendedName>
</protein>
<comment type="cofactor">
    <cofactor evidence="12">
        <name>Ca(2+)</name>
        <dbReference type="ChEBI" id="CHEBI:29108"/>
    </cofactor>
    <text evidence="12">Binds 1 Ca(2+) ion per subunit.</text>
</comment>
<dbReference type="GO" id="GO:0004252">
    <property type="term" value="F:serine-type endopeptidase activity"/>
    <property type="evidence" value="ECO:0007669"/>
    <property type="project" value="UniProtKB-UniRule"/>
</dbReference>
<comment type="catalytic activity">
    <reaction evidence="1">
        <text>Release of an N-terminal tripeptide from a polypeptide.</text>
        <dbReference type="EC" id="3.4.14.10"/>
    </reaction>
</comment>
<dbReference type="Pfam" id="PF09286">
    <property type="entry name" value="Pro-kuma_activ"/>
    <property type="match status" value="1"/>
</dbReference>
<keyword evidence="7 13" id="KW-0732">Signal</keyword>
<keyword evidence="16" id="KW-1185">Reference proteome</keyword>
<dbReference type="EMBL" id="DF933846">
    <property type="protein sequence ID" value="GAM43459.1"/>
    <property type="molecule type" value="Genomic_DNA"/>
</dbReference>
<evidence type="ECO:0000256" key="13">
    <source>
        <dbReference type="SAM" id="SignalP"/>
    </source>
</evidence>
<feature type="active site" description="Charge relay system" evidence="12">
    <location>
        <position position="308"/>
    </location>
</feature>
<evidence type="ECO:0000259" key="14">
    <source>
        <dbReference type="PROSITE" id="PS51695"/>
    </source>
</evidence>
<feature type="binding site" evidence="12">
    <location>
        <position position="628"/>
    </location>
    <ligand>
        <name>Ca(2+)</name>
        <dbReference type="ChEBI" id="CHEBI:29108"/>
    </ligand>
</feature>
<keyword evidence="9 12" id="KW-0720">Serine protease</keyword>
<feature type="domain" description="Peptidase S53" evidence="14">
    <location>
        <begin position="228"/>
        <end position="648"/>
    </location>
</feature>
<dbReference type="PROSITE" id="PS51695">
    <property type="entry name" value="SEDOLISIN"/>
    <property type="match status" value="1"/>
</dbReference>
<dbReference type="InterPro" id="IPR023828">
    <property type="entry name" value="Peptidase_S8_Ser-AS"/>
</dbReference>
<evidence type="ECO:0000256" key="12">
    <source>
        <dbReference type="PROSITE-ProRule" id="PRU01032"/>
    </source>
</evidence>
<dbReference type="GO" id="GO:0005576">
    <property type="term" value="C:extracellular region"/>
    <property type="evidence" value="ECO:0007669"/>
    <property type="project" value="UniProtKB-SubCell"/>
</dbReference>
<dbReference type="Pfam" id="PF00082">
    <property type="entry name" value="Peptidase_S8"/>
    <property type="match status" value="1"/>
</dbReference>
<keyword evidence="11" id="KW-0865">Zymogen</keyword>
<evidence type="ECO:0000256" key="10">
    <source>
        <dbReference type="ARBA" id="ARBA00022837"/>
    </source>
</evidence>
<feature type="signal peptide" evidence="13">
    <location>
        <begin position="1"/>
        <end position="17"/>
    </location>
</feature>
<evidence type="ECO:0000256" key="8">
    <source>
        <dbReference type="ARBA" id="ARBA00022801"/>
    </source>
</evidence>
<accession>A0A0B8MYX7</accession>
<name>A0A0B8MYX7_TALPI</name>
<comment type="subcellular location">
    <subcellularLocation>
        <location evidence="3">Secreted</location>
        <location evidence="3">Extracellular space</location>
    </subcellularLocation>
</comment>
<dbReference type="PANTHER" id="PTHR14218">
    <property type="entry name" value="PROTEASE S8 TRIPEPTIDYL PEPTIDASE I CLN2"/>
    <property type="match status" value="1"/>
</dbReference>
<dbReference type="CDD" id="cd11377">
    <property type="entry name" value="Pro-peptidase_S53"/>
    <property type="match status" value="1"/>
</dbReference>
<feature type="active site" description="Charge relay system" evidence="12">
    <location>
        <position position="304"/>
    </location>
</feature>
<dbReference type="SUPFAM" id="SSF52743">
    <property type="entry name" value="Subtilisin-like"/>
    <property type="match status" value="1"/>
</dbReference>
<proteinExistence type="predicted"/>
<evidence type="ECO:0000256" key="7">
    <source>
        <dbReference type="ARBA" id="ARBA00022729"/>
    </source>
</evidence>
<dbReference type="SUPFAM" id="SSF54897">
    <property type="entry name" value="Protease propeptides/inhibitors"/>
    <property type="match status" value="1"/>
</dbReference>
<dbReference type="SMART" id="SM00944">
    <property type="entry name" value="Pro-kuma_activ"/>
    <property type="match status" value="1"/>
</dbReference>
<dbReference type="InterPro" id="IPR000209">
    <property type="entry name" value="Peptidase_S8/S53_dom"/>
</dbReference>
<dbReference type="AlphaFoldDB" id="A0A0B8MYX7"/>
<keyword evidence="8 12" id="KW-0378">Hydrolase</keyword>
<evidence type="ECO:0000313" key="16">
    <source>
        <dbReference type="Proteomes" id="UP000053095"/>
    </source>
</evidence>
<evidence type="ECO:0000256" key="2">
    <source>
        <dbReference type="ARBA" id="ARBA00002451"/>
    </source>
</evidence>
<dbReference type="Proteomes" id="UP000053095">
    <property type="component" value="Unassembled WGS sequence"/>
</dbReference>
<evidence type="ECO:0000256" key="3">
    <source>
        <dbReference type="ARBA" id="ARBA00004239"/>
    </source>
</evidence>
<feature type="binding site" evidence="12">
    <location>
        <position position="607"/>
    </location>
    <ligand>
        <name>Ca(2+)</name>
        <dbReference type="ChEBI" id="CHEBI:29108"/>
    </ligand>
</feature>
<dbReference type="PANTHER" id="PTHR14218:SF19">
    <property type="entry name" value="SERINE PROTEASE AORO, PUTATIVE (AFU_ORTHOLOGUE AFUA_6G10250)-RELATED"/>
    <property type="match status" value="1"/>
</dbReference>
<dbReference type="InterPro" id="IPR030400">
    <property type="entry name" value="Sedolisin_dom"/>
</dbReference>
<dbReference type="PROSITE" id="PS00138">
    <property type="entry name" value="SUBTILASE_SER"/>
    <property type="match status" value="1"/>
</dbReference>
<reference evidence="16" key="1">
    <citation type="journal article" date="2015" name="Genome Announc.">
        <title>Draft genome sequence of Talaromyces cellulolyticus strain Y-94, a source of lignocellulosic biomass-degrading enzymes.</title>
        <authorList>
            <person name="Fujii T."/>
            <person name="Koike H."/>
            <person name="Sawayama S."/>
            <person name="Yano S."/>
            <person name="Inoue H."/>
        </authorList>
    </citation>
    <scope>NUCLEOTIDE SEQUENCE [LARGE SCALE GENOMIC DNA]</scope>
    <source>
        <strain evidence="16">Y-94</strain>
    </source>
</reference>
<dbReference type="MEROPS" id="S53.007"/>
<evidence type="ECO:0000313" key="15">
    <source>
        <dbReference type="EMBL" id="GAM43459.1"/>
    </source>
</evidence>
<evidence type="ECO:0000256" key="6">
    <source>
        <dbReference type="ARBA" id="ARBA00022723"/>
    </source>
</evidence>
<organism evidence="15 16">
    <name type="scientific">Talaromyces pinophilus</name>
    <name type="common">Penicillium pinophilum</name>
    <dbReference type="NCBI Taxonomy" id="128442"/>
    <lineage>
        <taxon>Eukaryota</taxon>
        <taxon>Fungi</taxon>
        <taxon>Dikarya</taxon>
        <taxon>Ascomycota</taxon>
        <taxon>Pezizomycotina</taxon>
        <taxon>Eurotiomycetes</taxon>
        <taxon>Eurotiomycetidae</taxon>
        <taxon>Eurotiales</taxon>
        <taxon>Trichocomaceae</taxon>
        <taxon>Talaromyces</taxon>
        <taxon>Talaromyces sect. Talaromyces</taxon>
    </lineage>
</organism>
<feature type="binding site" evidence="12">
    <location>
        <position position="608"/>
    </location>
    <ligand>
        <name>Ca(2+)</name>
        <dbReference type="ChEBI" id="CHEBI:29108"/>
    </ligand>
</feature>
<keyword evidence="5 12" id="KW-0645">Protease</keyword>
<comment type="function">
    <text evidence="2">Secreted tripeptidyl-peptidase which degrades proteins at acidic pHs and is involved in virulence.</text>
</comment>
<sequence length="648" mass="69408">MKSSIFLLSLAATTTLAAPAPSNSHVVHERRSALPASWVEPRRVDGQAKLPVRIGLTQSNSDVGHDLLMDVSNPNSPNYRKYLTVYEVNNLFAPSEGAVSAVRSWLEGAGIIAERVSLSANKQWLQFDGDAEEVERLLGTEYYIYTHEDSGRTHLGCEEYHVPKHLSEHIDYITPGVKTMEVREARPAGLEKRTFGLKNPQPPLLKDIPETIERILESLLTSTICDIVITPDCIRTMYNITEGTTATKGNELGIFEDLGDYYAQEDLDLFFATVYPKIPVGTSPTLKGVDGASAPAPVQSAGPESDLDFQIAYPIIWPQNTILFQTDDANYESNYTYEGFLNNFLDAIDGSYCTFSDYGITGNTVDDPPYPDPAANGYKGSLQCGVYEPTNVISISYGGDEISLSANYQKRQCDEFKKLGLQGVSVVVASGDSGVAGPDGCLGNDGSVFNPDFPAGCPYITTVGATYLPTGANANGDEEVAVSRFASGGGFSNIYPQPSYQADAVNTYLTQHTPSYKSYNTTDNADIGANGGVYNAAGRGYPDVAAIGDNVLIYNAGIPTLIGGTSAAAPVFAAILTRINEELLAKKGTTVGFVNPTLYAHPEVFHDITSGSNPGCGTDGFETAPGWDPVTGLGTPDYPALLALFLGE</sequence>
<dbReference type="GO" id="GO:0046872">
    <property type="term" value="F:metal ion binding"/>
    <property type="evidence" value="ECO:0007669"/>
    <property type="project" value="UniProtKB-UniRule"/>
</dbReference>
<keyword evidence="10 12" id="KW-0106">Calcium</keyword>
<feature type="binding site" evidence="12">
    <location>
        <position position="626"/>
    </location>
    <ligand>
        <name>Ca(2+)</name>
        <dbReference type="ChEBI" id="CHEBI:29108"/>
    </ligand>
</feature>
<dbReference type="GO" id="GO:0006508">
    <property type="term" value="P:proteolysis"/>
    <property type="evidence" value="ECO:0007669"/>
    <property type="project" value="UniProtKB-KW"/>
</dbReference>
<dbReference type="InterPro" id="IPR050819">
    <property type="entry name" value="Tripeptidyl-peptidase_I"/>
</dbReference>
<evidence type="ECO:0000256" key="4">
    <source>
        <dbReference type="ARBA" id="ARBA00012462"/>
    </source>
</evidence>
<evidence type="ECO:0000256" key="11">
    <source>
        <dbReference type="ARBA" id="ARBA00023145"/>
    </source>
</evidence>
<dbReference type="Gene3D" id="3.40.50.200">
    <property type="entry name" value="Peptidase S8/S53 domain"/>
    <property type="match status" value="1"/>
</dbReference>
<gene>
    <name evidence="15" type="ORF">TCE0_050f18291</name>
</gene>
<dbReference type="InterPro" id="IPR036852">
    <property type="entry name" value="Peptidase_S8/S53_dom_sf"/>
</dbReference>
<dbReference type="EC" id="3.4.14.10" evidence="4"/>
<dbReference type="GO" id="GO:0008240">
    <property type="term" value="F:tripeptidyl-peptidase activity"/>
    <property type="evidence" value="ECO:0007669"/>
    <property type="project" value="UniProtKB-EC"/>
</dbReference>
<feature type="active site" description="Charge relay system" evidence="12">
    <location>
        <position position="566"/>
    </location>
</feature>
<feature type="chain" id="PRO_5005171531" description="tripeptidyl-peptidase II" evidence="13">
    <location>
        <begin position="18"/>
        <end position="648"/>
    </location>
</feature>
<evidence type="ECO:0000256" key="9">
    <source>
        <dbReference type="ARBA" id="ARBA00022825"/>
    </source>
</evidence>
<keyword evidence="6 12" id="KW-0479">Metal-binding</keyword>